<dbReference type="GO" id="GO:0033926">
    <property type="term" value="F:endo-alpha-N-acetylgalactosaminidase activity"/>
    <property type="evidence" value="ECO:0007669"/>
    <property type="project" value="InterPro"/>
</dbReference>
<feature type="chain" id="PRO_5038818108" evidence="4">
    <location>
        <begin position="35"/>
        <end position="1159"/>
    </location>
</feature>
<reference evidence="11 12" key="1">
    <citation type="journal article" date="2018" name="Front. Microbiol.">
        <title>Description and Comparative Genomics of Macrococcus caseolyticus subsp. hominis subsp. nov., Macrococcus goetzii sp. nov., Macrococcus epidermidis sp. nov., and Macrococcus bohemicus sp. nov., Novel Macrococci From Human Clinical Material With Virulence Potential and Suspected Uptake of Foreign DNA by Natural Transformation.</title>
        <authorList>
            <person name="Maslanova I."/>
            <person name="Wertheimer Z."/>
            <person name="Sedlacek I."/>
            <person name="Svec P."/>
            <person name="Indrakova A."/>
            <person name="Kovarovic V."/>
            <person name="Schumann P."/>
            <person name="Sproer C."/>
            <person name="Kralova S."/>
            <person name="Sedo O."/>
            <person name="Kristofova L."/>
            <person name="Vrbovska V."/>
            <person name="Fuzik T."/>
            <person name="Petras P."/>
            <person name="Zdrahal Z."/>
            <person name="Ruzickova V."/>
            <person name="Doskar J."/>
            <person name="Pantucek R."/>
        </authorList>
    </citation>
    <scope>NUCLEOTIDE SEQUENCE [LARGE SCALE GENOMIC DNA]</scope>
    <source>
        <strain evidence="11 12">CCM 4927</strain>
    </source>
</reference>
<dbReference type="InterPro" id="IPR035364">
    <property type="entry name" value="Beta_sandwich_GH101"/>
</dbReference>
<dbReference type="RefSeq" id="WP_099580493.1">
    <property type="nucleotide sequence ID" value="NZ_MJBI02000003.1"/>
</dbReference>
<evidence type="ECO:0000259" key="8">
    <source>
        <dbReference type="Pfam" id="PF17974"/>
    </source>
</evidence>
<feature type="coiled-coil region" evidence="2">
    <location>
        <begin position="668"/>
        <end position="695"/>
    </location>
</feature>
<dbReference type="InterPro" id="IPR013780">
    <property type="entry name" value="Glyco_hydro_b"/>
</dbReference>
<feature type="domain" description="YSIRK Gram-positive signal peptide" evidence="5">
    <location>
        <begin position="4"/>
        <end position="28"/>
    </location>
</feature>
<feature type="region of interest" description="Disordered" evidence="3">
    <location>
        <begin position="52"/>
        <end position="77"/>
    </location>
</feature>
<feature type="signal peptide" evidence="4">
    <location>
        <begin position="1"/>
        <end position="34"/>
    </location>
</feature>
<dbReference type="InterPro" id="IPR040502">
    <property type="entry name" value="GH101_dom-6"/>
</dbReference>
<keyword evidence="12" id="KW-1185">Reference proteome</keyword>
<comment type="caution">
    <text evidence="11">The sequence shown here is derived from an EMBL/GenBank/DDBJ whole genome shotgun (WGS) entry which is preliminary data.</text>
</comment>
<proteinExistence type="predicted"/>
<dbReference type="GO" id="GO:0030246">
    <property type="term" value="F:carbohydrate binding"/>
    <property type="evidence" value="ECO:0007669"/>
    <property type="project" value="InterPro"/>
</dbReference>
<evidence type="ECO:0000256" key="1">
    <source>
        <dbReference type="ARBA" id="ARBA00022729"/>
    </source>
</evidence>
<dbReference type="Pfam" id="PF17451">
    <property type="entry name" value="Glyco_hyd_101C"/>
    <property type="match status" value="1"/>
</dbReference>
<dbReference type="AlphaFoldDB" id="A0A395G979"/>
<name>A0A395G979_9STAP</name>
<dbReference type="Gene3D" id="2.70.98.10">
    <property type="match status" value="1"/>
</dbReference>
<dbReference type="NCBIfam" id="TIGR01168">
    <property type="entry name" value="YSIRK_signal"/>
    <property type="match status" value="1"/>
</dbReference>
<dbReference type="InterPro" id="IPR005877">
    <property type="entry name" value="YSIRK_signal_dom"/>
</dbReference>
<evidence type="ECO:0000259" key="5">
    <source>
        <dbReference type="Pfam" id="PF04650"/>
    </source>
</evidence>
<dbReference type="Pfam" id="PF17974">
    <property type="entry name" value="GalBD_like"/>
    <property type="match status" value="1"/>
</dbReference>
<dbReference type="Gene3D" id="2.60.120.260">
    <property type="entry name" value="Galactose-binding domain-like"/>
    <property type="match status" value="2"/>
</dbReference>
<dbReference type="Pfam" id="PF21466">
    <property type="entry name" value="GH101_dom-5"/>
    <property type="match status" value="1"/>
</dbReference>
<gene>
    <name evidence="11" type="ORF">BFS35_008825</name>
</gene>
<dbReference type="InterPro" id="IPR049314">
    <property type="entry name" value="GH101_dom-5"/>
</dbReference>
<organism evidence="11 12">
    <name type="scientific">Macrococcoides goetzii</name>
    <dbReference type="NCBI Taxonomy" id="1891097"/>
    <lineage>
        <taxon>Bacteria</taxon>
        <taxon>Bacillati</taxon>
        <taxon>Bacillota</taxon>
        <taxon>Bacilli</taxon>
        <taxon>Bacillales</taxon>
        <taxon>Staphylococcaceae</taxon>
        <taxon>Macrococcoides</taxon>
    </lineage>
</organism>
<evidence type="ECO:0000259" key="6">
    <source>
        <dbReference type="Pfam" id="PF12905"/>
    </source>
</evidence>
<evidence type="ECO:0000259" key="7">
    <source>
        <dbReference type="Pfam" id="PF17451"/>
    </source>
</evidence>
<dbReference type="Gene3D" id="3.20.20.80">
    <property type="entry name" value="Glycosidases"/>
    <property type="match status" value="1"/>
</dbReference>
<dbReference type="CDD" id="cd14244">
    <property type="entry name" value="GH_101_like"/>
    <property type="match status" value="1"/>
</dbReference>
<dbReference type="Pfam" id="PF12905">
    <property type="entry name" value="Glyco_hydro_101"/>
    <property type="match status" value="1"/>
</dbReference>
<feature type="domain" description="Glycosyl hydrolase 101 beta-sandwich" evidence="7">
    <location>
        <begin position="629"/>
        <end position="764"/>
    </location>
</feature>
<evidence type="ECO:0000259" key="9">
    <source>
        <dbReference type="Pfam" id="PF18080"/>
    </source>
</evidence>
<dbReference type="InterPro" id="IPR040633">
    <property type="entry name" value="Gal_mutarotas_3"/>
</dbReference>
<feature type="domain" description="Galactose mutarotase-like fold" evidence="9">
    <location>
        <begin position="87"/>
        <end position="331"/>
    </location>
</feature>
<dbReference type="Pfam" id="PF04650">
    <property type="entry name" value="YSIRK_signal"/>
    <property type="match status" value="1"/>
</dbReference>
<evidence type="ECO:0000256" key="2">
    <source>
        <dbReference type="SAM" id="Coils"/>
    </source>
</evidence>
<evidence type="ECO:0000256" key="4">
    <source>
        <dbReference type="SAM" id="SignalP"/>
    </source>
</evidence>
<evidence type="ECO:0000256" key="3">
    <source>
        <dbReference type="SAM" id="MobiDB-lite"/>
    </source>
</evidence>
<accession>A0A395G979</accession>
<dbReference type="Pfam" id="PF18080">
    <property type="entry name" value="Gal_mutarotas_3"/>
    <property type="match status" value="1"/>
</dbReference>
<dbReference type="Proteomes" id="UP000229523">
    <property type="component" value="Unassembled WGS sequence"/>
</dbReference>
<evidence type="ECO:0000313" key="12">
    <source>
        <dbReference type="Proteomes" id="UP000229523"/>
    </source>
</evidence>
<dbReference type="Gene3D" id="2.60.40.1180">
    <property type="entry name" value="Golgi alpha-mannosidase II"/>
    <property type="match status" value="1"/>
</dbReference>
<keyword evidence="1 4" id="KW-0732">Signal</keyword>
<dbReference type="EMBL" id="MJBI02000003">
    <property type="protein sequence ID" value="RAI80532.1"/>
    <property type="molecule type" value="Genomic_DNA"/>
</dbReference>
<sequence length="1159" mass="131042">MYRKKRKFSIRKFSTGVASSLLGITILFGTGVNAQAEQTKENSKKLTPEILLEQNNNGKGNSKDGITKNKKIKQSSEIKNKNSMDVLKSDTMTIKVDENFPTIKEYILKDGTKVNGQTYQNNEVIVNGELLPAKTTYKKINNSKSEYRLDVKNESGSIDATFIFNLAVMQNNIELQMTDYINHSNDPENYIRSFGFYDHALVSVNEGEKDATLKLTKMSTNTMKSGDKEYKVDKSFNSEFLDYGMYGFISNDHYSAGLWSNAQVGNSGEQDFLRVSAIAHDDGKVKSVGLTAAPWIIQPTLQHKSAKEQGLLPHVKVAIAQDENADNKIDWQDGAIRYRDIMNNPYKFEEVPDLVGYRIAMNFGSQAQNPFLKTLDGVKKFSLNTDGLGQSILLKGYGSEGHDSGHLDYANVGQRMGGKEDLNTLLSKGASYGAKFGVHINASETYPESKVFNPDLLRKNSDGSYSYGWNWLDQGFNIDADYDLTHGRAERFKKFKEVVGDKLDFIYVDVWGNNQSGNNQAWASHQLAKEITDLGWRVGVEWGHGMEYDSTFQHWAADLTYGGYQYKGINSEVARFIRNHQKDSWVGNYPQYSGAADFPLLGGYDMKDFEGWQGRNDYPNYIKNIFKTNVPTKFLQHYKVMRIENGQPVKMTANGQTINWTPEMLVELQNENKDKVIVERKSNDYENDIKNYRSRTMTLNNKVILDGEKYLLPWYWDQNGKLLPVKDSKLYHYSVEGGTSSWELPNNWSSKKAFVYKLTDTGKELVDQLDLKNNTITLKDIESETPYVIYGSKQKEEKMVWSEGTLIDDTGFNSERIDQWKVRGDKGSISIAESVSGNEMLKIQDSKVDTSLTQKIKGLVPGQQYALYVGVDNRSENKASISVSKGNKIISSTSTSQSIAKNYVKADAHNTSKESETKKNQGSYFQNMYVYFVAPQSGNIDLTIHREKGEGETYFDDLRIVKNDSKLMNNSEFNQDFEKVPQGLFPFVVSEAEGVEDNRVHLSEKNAPYTQRGWNNKRLNDVIGGDWSLKVNGLTGKNKMVIQTIPQNYYFKPGVTYEVSFDYESGSDGTYAFATGNGSIDVNKDFKKIPLNNTIDESKPKRITFNVTGGENGDTWIGIYSTNKAPDLRNVKNNNQINFEGMKDFVIDNLTIKPVNEDK</sequence>
<evidence type="ECO:0000313" key="11">
    <source>
        <dbReference type="EMBL" id="RAI80532.1"/>
    </source>
</evidence>
<dbReference type="InterPro" id="IPR025706">
    <property type="entry name" value="Endoa_GalNAc"/>
</dbReference>
<evidence type="ECO:0000259" key="10">
    <source>
        <dbReference type="Pfam" id="PF21466"/>
    </source>
</evidence>
<protein>
    <submittedName>
        <fullName evidence="11">YSIRK-type signal peptide-containing protein</fullName>
    </submittedName>
</protein>
<feature type="domain" description="Endo-alpha-N-acetylgalactosaminidase" evidence="10">
    <location>
        <begin position="807"/>
        <end position="955"/>
    </location>
</feature>
<feature type="domain" description="Endo-alpha-N-acetylgalactosaminidase" evidence="6">
    <location>
        <begin position="332"/>
        <end position="621"/>
    </location>
</feature>
<keyword evidence="2" id="KW-0175">Coiled coil</keyword>
<dbReference type="InterPro" id="IPR014718">
    <property type="entry name" value="GH-type_carb-bd"/>
</dbReference>
<feature type="domain" description="Endo-alpha-N-acetylgalactosaminidase" evidence="8">
    <location>
        <begin position="956"/>
        <end position="1141"/>
    </location>
</feature>